<feature type="binding site" evidence="11">
    <location>
        <position position="138"/>
    </location>
    <ligand>
        <name>Mg(2+)</name>
        <dbReference type="ChEBI" id="CHEBI:18420"/>
        <label>2</label>
    </ligand>
</feature>
<comment type="cofactor">
    <cofactor evidence="11">
        <name>Mg(2+)</name>
        <dbReference type="ChEBI" id="CHEBI:18420"/>
    </cofactor>
    <text evidence="11">Binds 1 Mg(2+) ion per subunit. May bind a second metal ion at a regulatory site, or after substrate binding.</text>
</comment>
<dbReference type="InterPro" id="IPR050092">
    <property type="entry name" value="RNase_H"/>
</dbReference>
<dbReference type="GO" id="GO:0000287">
    <property type="term" value="F:magnesium ion binding"/>
    <property type="evidence" value="ECO:0007669"/>
    <property type="project" value="UniProtKB-UniRule"/>
</dbReference>
<feature type="binding site" evidence="11">
    <location>
        <position position="52"/>
    </location>
    <ligand>
        <name>Mg(2+)</name>
        <dbReference type="ChEBI" id="CHEBI:18420"/>
        <label>1</label>
    </ligand>
</feature>
<comment type="similarity">
    <text evidence="3 11">Belongs to the RNase H family.</text>
</comment>
<dbReference type="SUPFAM" id="SSF53098">
    <property type="entry name" value="Ribonuclease H-like"/>
    <property type="match status" value="1"/>
</dbReference>
<evidence type="ECO:0000256" key="2">
    <source>
        <dbReference type="ARBA" id="ARBA00004065"/>
    </source>
</evidence>
<proteinExistence type="inferred from homology"/>
<comment type="subcellular location">
    <subcellularLocation>
        <location evidence="11">Cytoplasm</location>
    </subcellularLocation>
</comment>
<name>A0A225NMF8_9RHOB</name>
<evidence type="ECO:0000256" key="8">
    <source>
        <dbReference type="ARBA" id="ARBA00022759"/>
    </source>
</evidence>
<dbReference type="PANTHER" id="PTHR10642">
    <property type="entry name" value="RIBONUCLEASE H1"/>
    <property type="match status" value="1"/>
</dbReference>
<evidence type="ECO:0000256" key="5">
    <source>
        <dbReference type="ARBA" id="ARBA00012180"/>
    </source>
</evidence>
<keyword evidence="7 11" id="KW-0479">Metal-binding</keyword>
<keyword evidence="15" id="KW-1185">Reference proteome</keyword>
<dbReference type="RefSeq" id="WP_088651308.1">
    <property type="nucleotide sequence ID" value="NZ_AQQR01000008.1"/>
</dbReference>
<evidence type="ECO:0000256" key="3">
    <source>
        <dbReference type="ARBA" id="ARBA00005300"/>
    </source>
</evidence>
<dbReference type="GO" id="GO:0005737">
    <property type="term" value="C:cytoplasm"/>
    <property type="evidence" value="ECO:0007669"/>
    <property type="project" value="UniProtKB-SubCell"/>
</dbReference>
<accession>A0A225NMF8</accession>
<dbReference type="GO" id="GO:0003676">
    <property type="term" value="F:nucleic acid binding"/>
    <property type="evidence" value="ECO:0007669"/>
    <property type="project" value="InterPro"/>
</dbReference>
<organism evidence="14 15">
    <name type="scientific">Marinibacterium profundimaris</name>
    <dbReference type="NCBI Taxonomy" id="1679460"/>
    <lineage>
        <taxon>Bacteria</taxon>
        <taxon>Pseudomonadati</taxon>
        <taxon>Pseudomonadota</taxon>
        <taxon>Alphaproteobacteria</taxon>
        <taxon>Rhodobacterales</taxon>
        <taxon>Paracoccaceae</taxon>
        <taxon>Marinibacterium</taxon>
    </lineage>
</organism>
<keyword evidence="6 11" id="KW-0540">Nuclease</keyword>
<dbReference type="Gene3D" id="3.30.420.10">
    <property type="entry name" value="Ribonuclease H-like superfamily/Ribonuclease H"/>
    <property type="match status" value="1"/>
</dbReference>
<dbReference type="GO" id="GO:0004523">
    <property type="term" value="F:RNA-DNA hybrid ribonuclease activity"/>
    <property type="evidence" value="ECO:0007669"/>
    <property type="project" value="UniProtKB-UniRule"/>
</dbReference>
<evidence type="ECO:0000313" key="15">
    <source>
        <dbReference type="Proteomes" id="UP000215377"/>
    </source>
</evidence>
<feature type="region of interest" description="Disordered" evidence="12">
    <location>
        <begin position="129"/>
        <end position="150"/>
    </location>
</feature>
<dbReference type="Pfam" id="PF00075">
    <property type="entry name" value="RNase_H"/>
    <property type="match status" value="1"/>
</dbReference>
<comment type="catalytic activity">
    <reaction evidence="1 11">
        <text>Endonucleolytic cleavage to 5'-phosphomonoester.</text>
        <dbReference type="EC" id="3.1.26.4"/>
    </reaction>
</comment>
<dbReference type="InterPro" id="IPR002156">
    <property type="entry name" value="RNaseH_domain"/>
</dbReference>
<dbReference type="InterPro" id="IPR022892">
    <property type="entry name" value="RNaseHI"/>
</dbReference>
<gene>
    <name evidence="11 14" type="primary">rnhA</name>
    <name evidence="14" type="ORF">ATO3_18130</name>
</gene>
<feature type="domain" description="RNase H type-1" evidence="13">
    <location>
        <begin position="1"/>
        <end position="146"/>
    </location>
</feature>
<evidence type="ECO:0000256" key="4">
    <source>
        <dbReference type="ARBA" id="ARBA00011245"/>
    </source>
</evidence>
<dbReference type="AlphaFoldDB" id="A0A225NMF8"/>
<evidence type="ECO:0000313" key="14">
    <source>
        <dbReference type="EMBL" id="OWU71718.1"/>
    </source>
</evidence>
<evidence type="ECO:0000256" key="7">
    <source>
        <dbReference type="ARBA" id="ARBA00022723"/>
    </source>
</evidence>
<feature type="binding site" evidence="11">
    <location>
        <position position="9"/>
    </location>
    <ligand>
        <name>Mg(2+)</name>
        <dbReference type="ChEBI" id="CHEBI:18420"/>
        <label>2</label>
    </ligand>
</feature>
<dbReference type="NCBIfam" id="NF001236">
    <property type="entry name" value="PRK00203.1"/>
    <property type="match status" value="1"/>
</dbReference>
<protein>
    <recommendedName>
        <fullName evidence="5 11">Ribonuclease H</fullName>
        <shortName evidence="11">RNase H</shortName>
        <ecNumber evidence="5 11">3.1.26.4</ecNumber>
    </recommendedName>
</protein>
<evidence type="ECO:0000256" key="12">
    <source>
        <dbReference type="SAM" id="MobiDB-lite"/>
    </source>
</evidence>
<reference evidence="14 15" key="1">
    <citation type="submission" date="2013-04" db="EMBL/GenBank/DDBJ databases">
        <title>Oceanicola sp. 22II1-22F33 Genome Sequencing.</title>
        <authorList>
            <person name="Lai Q."/>
            <person name="Li G."/>
            <person name="Shao Z."/>
        </authorList>
    </citation>
    <scope>NUCLEOTIDE SEQUENCE [LARGE SCALE GENOMIC DNA]</scope>
    <source>
        <strain evidence="14 15">22II1-22F33</strain>
    </source>
</reference>
<keyword evidence="11" id="KW-0963">Cytoplasm</keyword>
<evidence type="ECO:0000256" key="11">
    <source>
        <dbReference type="HAMAP-Rule" id="MF_00042"/>
    </source>
</evidence>
<sequence>MAEIFAYTDGACSGNPGPGGWGVLLQAKDGETVKKTRELSGGEAATTNNRMELMAAITALETLGKPSKITVVTDSAYVKNGVTGWIHGWKRNGWKTSAKKPVKNVELWQRLDEAQARHDVTWKWVKGHAGHPENERADELARAGMKPFKG</sequence>
<keyword evidence="8 11" id="KW-0255">Endonuclease</keyword>
<dbReference type="OrthoDB" id="7845843at2"/>
<keyword evidence="10 11" id="KW-0460">Magnesium</keyword>
<comment type="function">
    <text evidence="2 11">Endonuclease that specifically degrades the RNA of RNA-DNA hybrids.</text>
</comment>
<dbReference type="GO" id="GO:0043137">
    <property type="term" value="P:DNA replication, removal of RNA primer"/>
    <property type="evidence" value="ECO:0007669"/>
    <property type="project" value="TreeGrafter"/>
</dbReference>
<feature type="binding site" evidence="11">
    <location>
        <position position="74"/>
    </location>
    <ligand>
        <name>Mg(2+)</name>
        <dbReference type="ChEBI" id="CHEBI:18420"/>
        <label>1</label>
    </ligand>
</feature>
<dbReference type="PROSITE" id="PS50879">
    <property type="entry name" value="RNASE_H_1"/>
    <property type="match status" value="1"/>
</dbReference>
<evidence type="ECO:0000256" key="1">
    <source>
        <dbReference type="ARBA" id="ARBA00000077"/>
    </source>
</evidence>
<dbReference type="EMBL" id="AQQR01000008">
    <property type="protein sequence ID" value="OWU71718.1"/>
    <property type="molecule type" value="Genomic_DNA"/>
</dbReference>
<evidence type="ECO:0000259" key="13">
    <source>
        <dbReference type="PROSITE" id="PS50879"/>
    </source>
</evidence>
<feature type="compositionally biased region" description="Basic and acidic residues" evidence="12">
    <location>
        <begin position="130"/>
        <end position="141"/>
    </location>
</feature>
<dbReference type="InterPro" id="IPR012337">
    <property type="entry name" value="RNaseH-like_sf"/>
</dbReference>
<dbReference type="Proteomes" id="UP000215377">
    <property type="component" value="Unassembled WGS sequence"/>
</dbReference>
<feature type="binding site" evidence="11">
    <location>
        <position position="9"/>
    </location>
    <ligand>
        <name>Mg(2+)</name>
        <dbReference type="ChEBI" id="CHEBI:18420"/>
        <label>1</label>
    </ligand>
</feature>
<comment type="caution">
    <text evidence="14">The sequence shown here is derived from an EMBL/GenBank/DDBJ whole genome shotgun (WGS) entry which is preliminary data.</text>
</comment>
<evidence type="ECO:0000256" key="10">
    <source>
        <dbReference type="ARBA" id="ARBA00022842"/>
    </source>
</evidence>
<evidence type="ECO:0000256" key="9">
    <source>
        <dbReference type="ARBA" id="ARBA00022801"/>
    </source>
</evidence>
<dbReference type="EC" id="3.1.26.4" evidence="5 11"/>
<evidence type="ECO:0000256" key="6">
    <source>
        <dbReference type="ARBA" id="ARBA00022722"/>
    </source>
</evidence>
<dbReference type="FunFam" id="3.30.420.10:FF:000089">
    <property type="entry name" value="Ribonuclease H"/>
    <property type="match status" value="1"/>
</dbReference>
<dbReference type="PANTHER" id="PTHR10642:SF26">
    <property type="entry name" value="RIBONUCLEASE H1"/>
    <property type="match status" value="1"/>
</dbReference>
<dbReference type="InterPro" id="IPR036397">
    <property type="entry name" value="RNaseH_sf"/>
</dbReference>
<keyword evidence="9 11" id="KW-0378">Hydrolase</keyword>
<comment type="subunit">
    <text evidence="4 11">Monomer.</text>
</comment>
<dbReference type="CDD" id="cd09278">
    <property type="entry name" value="RNase_HI_prokaryote_like"/>
    <property type="match status" value="1"/>
</dbReference>
<dbReference type="HAMAP" id="MF_00042">
    <property type="entry name" value="RNase_H"/>
    <property type="match status" value="1"/>
</dbReference>